<reference evidence="1" key="1">
    <citation type="submission" date="2014-09" db="EMBL/GenBank/DDBJ databases">
        <authorList>
            <person name="Magalhaes I.L.F."/>
            <person name="Oliveira U."/>
            <person name="Santos F.R."/>
            <person name="Vidigal T.H.D.A."/>
            <person name="Brescovit A.D."/>
            <person name="Santos A.J."/>
        </authorList>
    </citation>
    <scope>NUCLEOTIDE SEQUENCE</scope>
    <source>
        <tissue evidence="1">Shoot tissue taken approximately 20 cm above the soil surface</tissue>
    </source>
</reference>
<organism evidence="1">
    <name type="scientific">Arundo donax</name>
    <name type="common">Giant reed</name>
    <name type="synonym">Donax arundinaceus</name>
    <dbReference type="NCBI Taxonomy" id="35708"/>
    <lineage>
        <taxon>Eukaryota</taxon>
        <taxon>Viridiplantae</taxon>
        <taxon>Streptophyta</taxon>
        <taxon>Embryophyta</taxon>
        <taxon>Tracheophyta</taxon>
        <taxon>Spermatophyta</taxon>
        <taxon>Magnoliopsida</taxon>
        <taxon>Liliopsida</taxon>
        <taxon>Poales</taxon>
        <taxon>Poaceae</taxon>
        <taxon>PACMAD clade</taxon>
        <taxon>Arundinoideae</taxon>
        <taxon>Arundineae</taxon>
        <taxon>Arundo</taxon>
    </lineage>
</organism>
<dbReference type="AlphaFoldDB" id="A0A0A8ZJP8"/>
<reference evidence="1" key="2">
    <citation type="journal article" date="2015" name="Data Brief">
        <title>Shoot transcriptome of the giant reed, Arundo donax.</title>
        <authorList>
            <person name="Barrero R.A."/>
            <person name="Guerrero F.D."/>
            <person name="Moolhuijzen P."/>
            <person name="Goolsby J.A."/>
            <person name="Tidwell J."/>
            <person name="Bellgard S.E."/>
            <person name="Bellgard M.I."/>
        </authorList>
    </citation>
    <scope>NUCLEOTIDE SEQUENCE</scope>
    <source>
        <tissue evidence="1">Shoot tissue taken approximately 20 cm above the soil surface</tissue>
    </source>
</reference>
<evidence type="ECO:0000313" key="1">
    <source>
        <dbReference type="EMBL" id="JAD39036.1"/>
    </source>
</evidence>
<dbReference type="EMBL" id="GBRH01258859">
    <property type="protein sequence ID" value="JAD39036.1"/>
    <property type="molecule type" value="Transcribed_RNA"/>
</dbReference>
<sequence length="21" mass="2468">MYLHLLCFMVTLCFQLKLGHG</sequence>
<protein>
    <submittedName>
        <fullName evidence="1">Uncharacterized protein</fullName>
    </submittedName>
</protein>
<name>A0A0A8ZJP8_ARUDO</name>
<proteinExistence type="predicted"/>
<accession>A0A0A8ZJP8</accession>